<dbReference type="PANTHER" id="PTHR30136:SF24">
    <property type="entry name" value="HTH-TYPE TRANSCRIPTIONAL REPRESSOR ALLR"/>
    <property type="match status" value="1"/>
</dbReference>
<dbReference type="KEGG" id="npn:JI59_21970"/>
<evidence type="ECO:0000256" key="1">
    <source>
        <dbReference type="ARBA" id="ARBA00023015"/>
    </source>
</evidence>
<dbReference type="Gene3D" id="1.10.10.10">
    <property type="entry name" value="Winged helix-like DNA-binding domain superfamily/Winged helix DNA-binding domain"/>
    <property type="match status" value="1"/>
</dbReference>
<dbReference type="GO" id="GO:0045892">
    <property type="term" value="P:negative regulation of DNA-templated transcription"/>
    <property type="evidence" value="ECO:0007669"/>
    <property type="project" value="TreeGrafter"/>
</dbReference>
<keyword evidence="3" id="KW-0804">Transcription</keyword>
<accession>G6EGD1</accession>
<dbReference type="SMART" id="SM00346">
    <property type="entry name" value="HTH_ICLR"/>
    <property type="match status" value="1"/>
</dbReference>
<evidence type="ECO:0000313" key="7">
    <source>
        <dbReference type="EMBL" id="EHJ59820.1"/>
    </source>
</evidence>
<feature type="domain" description="HTH iclR-type" evidence="5">
    <location>
        <begin position="4"/>
        <end position="67"/>
    </location>
</feature>
<dbReference type="PATRIC" id="fig|1088721.3.peg.3357"/>
<evidence type="ECO:0000313" key="8">
    <source>
        <dbReference type="Proteomes" id="UP000004030"/>
    </source>
</evidence>
<dbReference type="InterPro" id="IPR036390">
    <property type="entry name" value="WH_DNA-bd_sf"/>
</dbReference>
<dbReference type="Gene3D" id="3.30.450.40">
    <property type="match status" value="1"/>
</dbReference>
<keyword evidence="1" id="KW-0805">Transcription regulation</keyword>
<dbReference type="AlphaFoldDB" id="G6EGD1"/>
<dbReference type="RefSeq" id="WP_007014310.1">
    <property type="nucleotide sequence ID" value="NZ_AGFM01000054.1"/>
</dbReference>
<dbReference type="InterPro" id="IPR036388">
    <property type="entry name" value="WH-like_DNA-bd_sf"/>
</dbReference>
<gene>
    <name evidence="7" type="ORF">NSU_3402</name>
</gene>
<dbReference type="SUPFAM" id="SSF55781">
    <property type="entry name" value="GAF domain-like"/>
    <property type="match status" value="1"/>
</dbReference>
<evidence type="ECO:0000259" key="6">
    <source>
        <dbReference type="PROSITE" id="PS51078"/>
    </source>
</evidence>
<dbReference type="GO" id="GO:0003677">
    <property type="term" value="F:DNA binding"/>
    <property type="evidence" value="ECO:0007669"/>
    <property type="project" value="UniProtKB-KW"/>
</dbReference>
<keyword evidence="2" id="KW-0238">DNA-binding</keyword>
<comment type="caution">
    <text evidence="7">The sequence shown here is derived from an EMBL/GenBank/DDBJ whole genome shotgun (WGS) entry which is preliminary data.</text>
</comment>
<sequence length="314" mass="34027">MAGSNSAARAIRLLEFMAARPAQTFTLTELARSLGLNKSSVHGIVHTLHDAGWLFRSSQTSRYGLGPAAAHVGAAATEALPELALALPTMDALAAQCQCECIFSELVDDEIVLLGSTGPALINSPIRRPGNRIRFAPPIGTVFVAWQTKMQRMEWIARAGPSDEASIMKFDADMESIRSRGYVVMLQSQPGAWTHTFAADENSPSNDDDAPRKMAARRLTEIQTVEYLNSNDDLLDDDPRLVQSIQAPVFAGGVVRFAITLSQIERRMNVKMLAKLGDMVRHAADRISAEIDEMGKPRFAPSVSSPGQPAASKP</sequence>
<name>G6EGD1_9SPHN</name>
<evidence type="ECO:0000256" key="2">
    <source>
        <dbReference type="ARBA" id="ARBA00023125"/>
    </source>
</evidence>
<dbReference type="Pfam" id="PF09339">
    <property type="entry name" value="HTH_IclR"/>
    <property type="match status" value="1"/>
</dbReference>
<dbReference type="Proteomes" id="UP000004030">
    <property type="component" value="Unassembled WGS sequence"/>
</dbReference>
<dbReference type="SUPFAM" id="SSF46785">
    <property type="entry name" value="Winged helix' DNA-binding domain"/>
    <property type="match status" value="1"/>
</dbReference>
<feature type="region of interest" description="Disordered" evidence="4">
    <location>
        <begin position="293"/>
        <end position="314"/>
    </location>
</feature>
<dbReference type="PROSITE" id="PS51078">
    <property type="entry name" value="ICLR_ED"/>
    <property type="match status" value="1"/>
</dbReference>
<dbReference type="OrthoDB" id="6057486at2"/>
<organism evidence="7 8">
    <name type="scientific">Novosphingobium pentaromativorans US6-1</name>
    <dbReference type="NCBI Taxonomy" id="1088721"/>
    <lineage>
        <taxon>Bacteria</taxon>
        <taxon>Pseudomonadati</taxon>
        <taxon>Pseudomonadota</taxon>
        <taxon>Alphaproteobacteria</taxon>
        <taxon>Sphingomonadales</taxon>
        <taxon>Sphingomonadaceae</taxon>
        <taxon>Novosphingobium</taxon>
    </lineage>
</organism>
<evidence type="ECO:0000256" key="4">
    <source>
        <dbReference type="SAM" id="MobiDB-lite"/>
    </source>
</evidence>
<keyword evidence="8" id="KW-1185">Reference proteome</keyword>
<dbReference type="EMBL" id="AGFM01000054">
    <property type="protein sequence ID" value="EHJ59820.1"/>
    <property type="molecule type" value="Genomic_DNA"/>
</dbReference>
<dbReference type="PROSITE" id="PS51077">
    <property type="entry name" value="HTH_ICLR"/>
    <property type="match status" value="1"/>
</dbReference>
<dbReference type="PANTHER" id="PTHR30136">
    <property type="entry name" value="HELIX-TURN-HELIX TRANSCRIPTIONAL REGULATOR, ICLR FAMILY"/>
    <property type="match status" value="1"/>
</dbReference>
<evidence type="ECO:0000259" key="5">
    <source>
        <dbReference type="PROSITE" id="PS51077"/>
    </source>
</evidence>
<dbReference type="eggNOG" id="COG1414">
    <property type="taxonomic scope" value="Bacteria"/>
</dbReference>
<dbReference type="InterPro" id="IPR005471">
    <property type="entry name" value="Tscrpt_reg_IclR_N"/>
</dbReference>
<dbReference type="GO" id="GO:0003700">
    <property type="term" value="F:DNA-binding transcription factor activity"/>
    <property type="evidence" value="ECO:0007669"/>
    <property type="project" value="TreeGrafter"/>
</dbReference>
<dbReference type="InterPro" id="IPR014757">
    <property type="entry name" value="Tscrpt_reg_IclR_C"/>
</dbReference>
<evidence type="ECO:0000256" key="3">
    <source>
        <dbReference type="ARBA" id="ARBA00023163"/>
    </source>
</evidence>
<proteinExistence type="predicted"/>
<protein>
    <recommendedName>
        <fullName evidence="9">IclR family transcriptional regulator</fullName>
    </recommendedName>
</protein>
<dbReference type="InterPro" id="IPR050707">
    <property type="entry name" value="HTH_MetabolicPath_Reg"/>
</dbReference>
<dbReference type="InterPro" id="IPR029016">
    <property type="entry name" value="GAF-like_dom_sf"/>
</dbReference>
<evidence type="ECO:0008006" key="9">
    <source>
        <dbReference type="Google" id="ProtNLM"/>
    </source>
</evidence>
<feature type="domain" description="IclR-ED" evidence="6">
    <location>
        <begin position="68"/>
        <end position="293"/>
    </location>
</feature>
<reference evidence="7 8" key="1">
    <citation type="journal article" date="2012" name="J. Bacteriol.">
        <title>Genome sequence of benzo(a)pyrene-degrading bacterium Novosphingobium pentaromativorans US6-1.</title>
        <authorList>
            <person name="Luo Y.R."/>
            <person name="Kang S.G."/>
            <person name="Kim S.J."/>
            <person name="Kim M.R."/>
            <person name="Li N."/>
            <person name="Lee J.H."/>
            <person name="Kwon K.K."/>
        </authorList>
    </citation>
    <scope>NUCLEOTIDE SEQUENCE [LARGE SCALE GENOMIC DNA]</scope>
    <source>
        <strain evidence="7 8">US6-1</strain>
    </source>
</reference>